<gene>
    <name evidence="7" type="ORF">AKO1_014087</name>
</gene>
<dbReference type="Pfam" id="PF00004">
    <property type="entry name" value="AAA"/>
    <property type="match status" value="1"/>
</dbReference>
<dbReference type="InterPro" id="IPR027417">
    <property type="entry name" value="P-loop_NTPase"/>
</dbReference>
<dbReference type="EMBL" id="JAOPGA020001009">
    <property type="protein sequence ID" value="KAL0483982.1"/>
    <property type="molecule type" value="Genomic_DNA"/>
</dbReference>
<dbReference type="InterPro" id="IPR003960">
    <property type="entry name" value="ATPase_AAA_CS"/>
</dbReference>
<dbReference type="PANTHER" id="PTHR23074">
    <property type="entry name" value="AAA DOMAIN-CONTAINING"/>
    <property type="match status" value="1"/>
</dbReference>
<dbReference type="AlphaFoldDB" id="A0AAW2Z5P2"/>
<dbReference type="Proteomes" id="UP001431209">
    <property type="component" value="Unassembled WGS sequence"/>
</dbReference>
<dbReference type="SUPFAM" id="SSF52540">
    <property type="entry name" value="P-loop containing nucleoside triphosphate hydrolases"/>
    <property type="match status" value="1"/>
</dbReference>
<reference evidence="7 8" key="1">
    <citation type="submission" date="2024-03" db="EMBL/GenBank/DDBJ databases">
        <title>The Acrasis kona genome and developmental transcriptomes reveal deep origins of eukaryotic multicellular pathways.</title>
        <authorList>
            <person name="Sheikh S."/>
            <person name="Fu C.-J."/>
            <person name="Brown M.W."/>
            <person name="Baldauf S.L."/>
        </authorList>
    </citation>
    <scope>NUCLEOTIDE SEQUENCE [LARGE SCALE GENOMIC DNA]</scope>
    <source>
        <strain evidence="7 8">ATCC MYA-3509</strain>
    </source>
</reference>
<evidence type="ECO:0000313" key="8">
    <source>
        <dbReference type="Proteomes" id="UP001431209"/>
    </source>
</evidence>
<dbReference type="InterPro" id="IPR003593">
    <property type="entry name" value="AAA+_ATPase"/>
</dbReference>
<dbReference type="GO" id="GO:0005524">
    <property type="term" value="F:ATP binding"/>
    <property type="evidence" value="ECO:0007669"/>
    <property type="project" value="UniProtKB-KW"/>
</dbReference>
<accession>A0AAW2Z5P2</accession>
<evidence type="ECO:0000256" key="5">
    <source>
        <dbReference type="SAM" id="MobiDB-lite"/>
    </source>
</evidence>
<dbReference type="PROSITE" id="PS00674">
    <property type="entry name" value="AAA"/>
    <property type="match status" value="1"/>
</dbReference>
<protein>
    <recommendedName>
        <fullName evidence="6">AAA+ ATPase domain-containing protein</fullName>
    </recommendedName>
</protein>
<feature type="region of interest" description="Disordered" evidence="5">
    <location>
        <begin position="147"/>
        <end position="224"/>
    </location>
</feature>
<dbReference type="GO" id="GO:0016887">
    <property type="term" value="F:ATP hydrolysis activity"/>
    <property type="evidence" value="ECO:0007669"/>
    <property type="project" value="InterPro"/>
</dbReference>
<sequence length="598" mass="66762">MNKKCTGDDFLVEYQRILLQNLDSTPKSTSSTQQSSVHKPTISYLHNLHLEAILDTGYACSDQVLRSENNTEESALLMHAYHTGLKKIEEEGIKHYGDTLEYKCERIKTANIMKESILTRDEILNHDTLGVLFSKRSVKKQIIPTVPTPKQTVHQQQQQQQQVIQVDAESYEEAPRKNDFQSAKHLYNKDQKRNGNNNTFQNKPQPRHSSNGDETFNPVKSLPLTGYNDKLANEVPVPNKTKKFVTPFKTPQPTATATEQKTNAPPAKKRKVDGESSTTTTNPVLVKLFGSDTIPEDLQHLDVKLIEMIASEILNKDVGIRWTDIAGLEGAKKAVMEAVIWPMLRPDIFHGIRAPPKGLLLFGPPGTGKTLIGKAIATESNATFFTISASSLVSKWVGEGERLVRTLFSVARYLSPSVIFVDEIDSLLSQRSEGDADNGTRRLKTEFLVQVDGVGTGGDNSRVLLVGATNRPEELDEAVRRRLVKRLYVPLPTDQARHDIIRNLLDKSKSNYSLDQSQIERIIEMTRGFSGSDMSALVNESALGPIRDVHDIMNIDAANVRPIALCDFEAAMQQIRPSVSEKDIGRYLQWNESFGSFG</sequence>
<keyword evidence="2 4" id="KW-0547">Nucleotide-binding</keyword>
<dbReference type="Pfam" id="PF09336">
    <property type="entry name" value="Vps4_C"/>
    <property type="match status" value="1"/>
</dbReference>
<dbReference type="InterPro" id="IPR015415">
    <property type="entry name" value="Spast_Vps4_C"/>
</dbReference>
<feature type="domain" description="AAA+ ATPase" evidence="6">
    <location>
        <begin position="355"/>
        <end position="493"/>
    </location>
</feature>
<evidence type="ECO:0000259" key="6">
    <source>
        <dbReference type="SMART" id="SM00382"/>
    </source>
</evidence>
<keyword evidence="3 4" id="KW-0067">ATP-binding</keyword>
<comment type="caution">
    <text evidence="7">The sequence shown here is derived from an EMBL/GenBank/DDBJ whole genome shotgun (WGS) entry which is preliminary data.</text>
</comment>
<dbReference type="InterPro" id="IPR050304">
    <property type="entry name" value="MT-severing_AAA_ATPase"/>
</dbReference>
<dbReference type="Gene3D" id="3.40.50.300">
    <property type="entry name" value="P-loop containing nucleotide triphosphate hydrolases"/>
    <property type="match status" value="1"/>
</dbReference>
<dbReference type="InterPro" id="IPR003959">
    <property type="entry name" value="ATPase_AAA_core"/>
</dbReference>
<keyword evidence="8" id="KW-1185">Reference proteome</keyword>
<organism evidence="7 8">
    <name type="scientific">Acrasis kona</name>
    <dbReference type="NCBI Taxonomy" id="1008807"/>
    <lineage>
        <taxon>Eukaryota</taxon>
        <taxon>Discoba</taxon>
        <taxon>Heterolobosea</taxon>
        <taxon>Tetramitia</taxon>
        <taxon>Eutetramitia</taxon>
        <taxon>Acrasidae</taxon>
        <taxon>Acrasis</taxon>
    </lineage>
</organism>
<dbReference type="FunFam" id="1.10.8.60:FF:000022">
    <property type="entry name" value="Fidgetin like 1"/>
    <property type="match status" value="1"/>
</dbReference>
<dbReference type="PANTHER" id="PTHR23074:SF17">
    <property type="entry name" value="FIDGETIN-LIKE PROTEIN 1"/>
    <property type="match status" value="1"/>
</dbReference>
<evidence type="ECO:0000256" key="4">
    <source>
        <dbReference type="RuleBase" id="RU003651"/>
    </source>
</evidence>
<feature type="compositionally biased region" description="Low complexity" evidence="5">
    <location>
        <begin position="147"/>
        <end position="166"/>
    </location>
</feature>
<evidence type="ECO:0000256" key="3">
    <source>
        <dbReference type="ARBA" id="ARBA00022840"/>
    </source>
</evidence>
<dbReference type="InterPro" id="IPR041569">
    <property type="entry name" value="AAA_lid_3"/>
</dbReference>
<comment type="similarity">
    <text evidence="1 4">Belongs to the AAA ATPase family.</text>
</comment>
<evidence type="ECO:0000256" key="2">
    <source>
        <dbReference type="ARBA" id="ARBA00022741"/>
    </source>
</evidence>
<dbReference type="Pfam" id="PF17862">
    <property type="entry name" value="AAA_lid_3"/>
    <property type="match status" value="1"/>
</dbReference>
<dbReference type="FunFam" id="3.40.50.300:FF:000093">
    <property type="entry name" value="Fidgetin-like 1"/>
    <property type="match status" value="1"/>
</dbReference>
<evidence type="ECO:0000313" key="7">
    <source>
        <dbReference type="EMBL" id="KAL0483982.1"/>
    </source>
</evidence>
<feature type="compositionally biased region" description="Low complexity" evidence="5">
    <location>
        <begin position="244"/>
        <end position="254"/>
    </location>
</feature>
<evidence type="ECO:0000256" key="1">
    <source>
        <dbReference type="ARBA" id="ARBA00006914"/>
    </source>
</evidence>
<name>A0AAW2Z5P2_9EUKA</name>
<dbReference type="SMART" id="SM00382">
    <property type="entry name" value="AAA"/>
    <property type="match status" value="1"/>
</dbReference>
<feature type="region of interest" description="Disordered" evidence="5">
    <location>
        <begin position="242"/>
        <end position="279"/>
    </location>
</feature>
<feature type="compositionally biased region" description="Polar residues" evidence="5">
    <location>
        <begin position="194"/>
        <end position="214"/>
    </location>
</feature>
<proteinExistence type="inferred from homology"/>
<dbReference type="Gene3D" id="1.10.8.60">
    <property type="match status" value="1"/>
</dbReference>